<accession>A0AA86N7W3</accession>
<dbReference type="EMBL" id="CATOUU010000049">
    <property type="protein sequence ID" value="CAI9914388.1"/>
    <property type="molecule type" value="Genomic_DNA"/>
</dbReference>
<name>A0AA86N7W3_9EUKA</name>
<evidence type="ECO:0000313" key="3">
    <source>
        <dbReference type="Proteomes" id="UP001642409"/>
    </source>
</evidence>
<proteinExistence type="predicted"/>
<organism evidence="1">
    <name type="scientific">Hexamita inflata</name>
    <dbReference type="NCBI Taxonomy" id="28002"/>
    <lineage>
        <taxon>Eukaryota</taxon>
        <taxon>Metamonada</taxon>
        <taxon>Diplomonadida</taxon>
        <taxon>Hexamitidae</taxon>
        <taxon>Hexamitinae</taxon>
        <taxon>Hexamita</taxon>
    </lineage>
</organism>
<evidence type="ECO:0000313" key="1">
    <source>
        <dbReference type="EMBL" id="CAI9914388.1"/>
    </source>
</evidence>
<dbReference type="AlphaFoldDB" id="A0AA86N7W3"/>
<dbReference type="Proteomes" id="UP001642409">
    <property type="component" value="Unassembled WGS sequence"/>
</dbReference>
<gene>
    <name evidence="1" type="ORF">HINF_LOCUS2033</name>
    <name evidence="2" type="ORF">HINF_LOCUS71679</name>
</gene>
<sequence>MKATFSSLTYCHDGFERVFEPLTAEQIQRALSSALSKIVTFQSETFDILFHDCQYILSIAEIVDLFHVDLKEQYASGNVSLIGYLGDACVFLFKTTQTKKEFKSSVKFLLQRRVWIRQLKDITVTVIIIKNIFIEVSNQQQLYLIIFRQNDQLNCNLISTKEAQFNHSNFILQIMTIYKSTQQRYL</sequence>
<dbReference type="EMBL" id="CAXDID020000555">
    <property type="protein sequence ID" value="CAL6102463.1"/>
    <property type="molecule type" value="Genomic_DNA"/>
</dbReference>
<reference evidence="1" key="1">
    <citation type="submission" date="2023-06" db="EMBL/GenBank/DDBJ databases">
        <authorList>
            <person name="Kurt Z."/>
        </authorList>
    </citation>
    <scope>NUCLEOTIDE SEQUENCE</scope>
</reference>
<protein>
    <submittedName>
        <fullName evidence="1">NADH pyrophosphatase</fullName>
    </submittedName>
    <submittedName>
        <fullName evidence="2">NADH_pyrophosphatase</fullName>
    </submittedName>
</protein>
<comment type="caution">
    <text evidence="1">The sequence shown here is derived from an EMBL/GenBank/DDBJ whole genome shotgun (WGS) entry which is preliminary data.</text>
</comment>
<keyword evidence="3" id="KW-1185">Reference proteome</keyword>
<evidence type="ECO:0000313" key="2">
    <source>
        <dbReference type="EMBL" id="CAL6102463.1"/>
    </source>
</evidence>
<reference evidence="2 3" key="2">
    <citation type="submission" date="2024-07" db="EMBL/GenBank/DDBJ databases">
        <authorList>
            <person name="Akdeniz Z."/>
        </authorList>
    </citation>
    <scope>NUCLEOTIDE SEQUENCE [LARGE SCALE GENOMIC DNA]</scope>
</reference>